<protein>
    <recommendedName>
        <fullName evidence="3">Thioesterase</fullName>
    </recommendedName>
</protein>
<dbReference type="InterPro" id="IPR029069">
    <property type="entry name" value="HotDog_dom_sf"/>
</dbReference>
<reference evidence="1 2" key="1">
    <citation type="submission" date="2016-09" db="EMBL/GenBank/DDBJ databases">
        <authorList>
            <person name="Capua I."/>
            <person name="De Benedictis P."/>
            <person name="Joannis T."/>
            <person name="Lombin L.H."/>
            <person name="Cattoli G."/>
        </authorList>
    </citation>
    <scope>NUCLEOTIDE SEQUENCE [LARGE SCALE GENOMIC DNA]</scope>
    <source>
        <strain evidence="1 2">NRS-1</strain>
    </source>
</reference>
<dbReference type="OrthoDB" id="9153186at2"/>
<dbReference type="Gene3D" id="3.10.129.10">
    <property type="entry name" value="Hotdog Thioesterase"/>
    <property type="match status" value="1"/>
</dbReference>
<comment type="caution">
    <text evidence="1">The sequence shown here is derived from an EMBL/GenBank/DDBJ whole genome shotgun (WGS) entry which is preliminary data.</text>
</comment>
<dbReference type="KEGG" id="cnr:EB819_00840"/>
<name>A0A1E5UCU3_9FLAO</name>
<evidence type="ECO:0008006" key="3">
    <source>
        <dbReference type="Google" id="ProtNLM"/>
    </source>
</evidence>
<gene>
    <name evidence="1" type="ORF">BHF72_0294</name>
</gene>
<dbReference type="RefSeq" id="WP_069799634.1">
    <property type="nucleotide sequence ID" value="NZ_CP034157.1"/>
</dbReference>
<dbReference type="SUPFAM" id="SSF54637">
    <property type="entry name" value="Thioesterase/thiol ester dehydrase-isomerase"/>
    <property type="match status" value="1"/>
</dbReference>
<organism evidence="1 2">
    <name type="scientific">Cloacibacterium normanense</name>
    <dbReference type="NCBI Taxonomy" id="237258"/>
    <lineage>
        <taxon>Bacteria</taxon>
        <taxon>Pseudomonadati</taxon>
        <taxon>Bacteroidota</taxon>
        <taxon>Flavobacteriia</taxon>
        <taxon>Flavobacteriales</taxon>
        <taxon>Weeksellaceae</taxon>
    </lineage>
</organism>
<sequence>MNKFQLHLFLFLKIPISWIAGVRLKEMNDEICITKVKFGWLNQNPFNSMFWAVQGMAAEFSTGFLCAEKIRKSGKKISMLVVHNQAEFTKKAVGRVTFSCHQGKELDAVLQKAIETREGQTLTMFSEGKDQKGDLVSKFAFTWSFKVKN</sequence>
<dbReference type="Proteomes" id="UP000095601">
    <property type="component" value="Unassembled WGS sequence"/>
</dbReference>
<proteinExistence type="predicted"/>
<dbReference type="Pfam" id="PF14539">
    <property type="entry name" value="DUF4442"/>
    <property type="match status" value="1"/>
</dbReference>
<dbReference type="InterPro" id="IPR027961">
    <property type="entry name" value="DUF4442"/>
</dbReference>
<dbReference type="STRING" id="237258.SAMN04489756_112107"/>
<dbReference type="AlphaFoldDB" id="A0A1E5UCU3"/>
<dbReference type="PATRIC" id="fig|237258.4.peg.478"/>
<keyword evidence="2" id="KW-1185">Reference proteome</keyword>
<evidence type="ECO:0000313" key="2">
    <source>
        <dbReference type="Proteomes" id="UP000095601"/>
    </source>
</evidence>
<evidence type="ECO:0000313" key="1">
    <source>
        <dbReference type="EMBL" id="OEL10744.1"/>
    </source>
</evidence>
<dbReference type="EMBL" id="MKGI01000075">
    <property type="protein sequence ID" value="OEL10744.1"/>
    <property type="molecule type" value="Genomic_DNA"/>
</dbReference>
<accession>A0A1E5UCU3</accession>